<evidence type="ECO:0000313" key="10">
    <source>
        <dbReference type="Proteomes" id="UP000193719"/>
    </source>
</evidence>
<evidence type="ECO:0008006" key="11">
    <source>
        <dbReference type="Google" id="ProtNLM"/>
    </source>
</evidence>
<feature type="coiled-coil region" evidence="5">
    <location>
        <begin position="699"/>
        <end position="778"/>
    </location>
</feature>
<feature type="region of interest" description="Disordered" evidence="6">
    <location>
        <begin position="606"/>
        <end position="630"/>
    </location>
</feature>
<dbReference type="InterPro" id="IPR047243">
    <property type="entry name" value="RING-H2_BRAP2"/>
</dbReference>
<feature type="compositionally biased region" description="Basic residues" evidence="6">
    <location>
        <begin position="816"/>
        <end position="828"/>
    </location>
</feature>
<keyword evidence="1" id="KW-0479">Metal-binding</keyword>
<accession>A0A1Y1VNG1</accession>
<dbReference type="Gene3D" id="3.30.40.10">
    <property type="entry name" value="Zinc/RING finger domain, C3HC4 (zinc finger)"/>
    <property type="match status" value="2"/>
</dbReference>
<dbReference type="PROSITE" id="PS50089">
    <property type="entry name" value="ZF_RING_2"/>
    <property type="match status" value="1"/>
</dbReference>
<dbReference type="InterPro" id="IPR001607">
    <property type="entry name" value="Znf_UBP"/>
</dbReference>
<dbReference type="GO" id="GO:0005737">
    <property type="term" value="C:cytoplasm"/>
    <property type="evidence" value="ECO:0007669"/>
    <property type="project" value="TreeGrafter"/>
</dbReference>
<proteinExistence type="predicted"/>
<dbReference type="GO" id="GO:0061630">
    <property type="term" value="F:ubiquitin protein ligase activity"/>
    <property type="evidence" value="ECO:0007669"/>
    <property type="project" value="TreeGrafter"/>
</dbReference>
<evidence type="ECO:0000259" key="7">
    <source>
        <dbReference type="PROSITE" id="PS50089"/>
    </source>
</evidence>
<feature type="compositionally biased region" description="Low complexity" evidence="6">
    <location>
        <begin position="616"/>
        <end position="630"/>
    </location>
</feature>
<dbReference type="PANTHER" id="PTHR24007">
    <property type="entry name" value="BRCA1-ASSOCIATED PROTEIN"/>
    <property type="match status" value="1"/>
</dbReference>
<dbReference type="InterPro" id="IPR013083">
    <property type="entry name" value="Znf_RING/FYVE/PHD"/>
</dbReference>
<dbReference type="Proteomes" id="UP000193719">
    <property type="component" value="Unassembled WGS sequence"/>
</dbReference>
<evidence type="ECO:0000256" key="6">
    <source>
        <dbReference type="SAM" id="MobiDB-lite"/>
    </source>
</evidence>
<gene>
    <name evidence="9" type="ORF">BCR36DRAFT_578893</name>
</gene>
<keyword evidence="5" id="KW-0175">Coiled coil</keyword>
<dbReference type="GO" id="GO:0008270">
    <property type="term" value="F:zinc ion binding"/>
    <property type="evidence" value="ECO:0007669"/>
    <property type="project" value="UniProtKB-KW"/>
</dbReference>
<feature type="compositionally biased region" description="Basic and acidic residues" evidence="6">
    <location>
        <begin position="104"/>
        <end position="123"/>
    </location>
</feature>
<evidence type="ECO:0000256" key="1">
    <source>
        <dbReference type="ARBA" id="ARBA00022723"/>
    </source>
</evidence>
<feature type="domain" description="UBP-type" evidence="8">
    <location>
        <begin position="510"/>
        <end position="604"/>
    </location>
</feature>
<dbReference type="OrthoDB" id="273556at2759"/>
<feature type="compositionally biased region" description="Low complexity" evidence="6">
    <location>
        <begin position="78"/>
        <end position="103"/>
    </location>
</feature>
<keyword evidence="2 4" id="KW-0863">Zinc-finger</keyword>
<dbReference type="PANTHER" id="PTHR24007:SF7">
    <property type="entry name" value="BRCA1-ASSOCIATED PROTEIN"/>
    <property type="match status" value="1"/>
</dbReference>
<organism evidence="9 10">
    <name type="scientific">Piromyces finnis</name>
    <dbReference type="NCBI Taxonomy" id="1754191"/>
    <lineage>
        <taxon>Eukaryota</taxon>
        <taxon>Fungi</taxon>
        <taxon>Fungi incertae sedis</taxon>
        <taxon>Chytridiomycota</taxon>
        <taxon>Chytridiomycota incertae sedis</taxon>
        <taxon>Neocallimastigomycetes</taxon>
        <taxon>Neocallimastigales</taxon>
        <taxon>Neocallimastigaceae</taxon>
        <taxon>Piromyces</taxon>
    </lineage>
</organism>
<dbReference type="InterPro" id="IPR001841">
    <property type="entry name" value="Znf_RING"/>
</dbReference>
<feature type="region of interest" description="Disordered" evidence="6">
    <location>
        <begin position="387"/>
        <end position="421"/>
    </location>
</feature>
<dbReference type="SMART" id="SM00184">
    <property type="entry name" value="RING"/>
    <property type="match status" value="1"/>
</dbReference>
<name>A0A1Y1VNG1_9FUNG</name>
<dbReference type="Pfam" id="PF07576">
    <property type="entry name" value="BRAP2"/>
    <property type="match status" value="1"/>
</dbReference>
<sequence>MVFYQLKFELFNSKNQSFQFIPNNIFEPISNIEKYNIKKNNTANNKELSFENNKFDFRLGPINIEWIDMENKVLENGSSKSSSTPNSTNNNNNNNNNNSISINKQKDKRNISSEKKTSTISRDKNNNDVFIDATSGYSKNNSNLSTNSKNNLMTNNTALFTINNSNASYELERQQYIKINEKKIKKHGFIPVSGGFIPYSSVNTKFEIGILHLYRGITKNNIKDQSPSNMDNYSIEDTNEISPDIANSLDPSDMDNSKKQPMENSYTSCSENIKKYKIVCVLAVPSYMSTIDFLNFVGPIRKYVSHFRIINDTLPNRFMVLMMFRKSKYAYDFVNHYNGIQFNSLEPETCHAVFIEKIEFQAMDLPSHLILFPDNPIAIEDLKKIEKEKSQQKQHQQHFSNNKNDSQKSLDTNNTLDSTSSLQKISSSDGILTSYNLSNTNANESTLKNKDIIISSSGQNNIKKAEKIELPICPVCLERMDSSVTGLLTILCQHTFHCHCLSKWKGSTCPVCRYSQKSFLGTDQQNECSSCQSTENLWICLICGNIGCGRYQQAHAYEHFLKTNHLYSLEIETQRVWDYAGDGYVHRLIQNKIDGKLVELPSPAPFDEDSQSGLLQQQQQQQQQQQNQQQLANNMLTEINNKKINYLSTEYNDLLTSQLESQKFYFENQIEDMKKVFNVQLHNLSDYYENINMKKNKEISELNEKLQYEFNQNQNLEKEKSFLLKEKKTMEKKIERSESLKKDYQEEKVLTKMLLENQNKLKILVDEKDKEINDLKEQVRDLMFYLDAKSKVENCENKEEIQNGTIIISEESSTSSKKKKKTKNKKKK</sequence>
<evidence type="ECO:0000256" key="4">
    <source>
        <dbReference type="PROSITE-ProRule" id="PRU00502"/>
    </source>
</evidence>
<dbReference type="InterPro" id="IPR011422">
    <property type="entry name" value="BRAP2/ETP1_RRM"/>
</dbReference>
<dbReference type="GO" id="GO:0016567">
    <property type="term" value="P:protein ubiquitination"/>
    <property type="evidence" value="ECO:0007669"/>
    <property type="project" value="TreeGrafter"/>
</dbReference>
<dbReference type="SUPFAM" id="SSF57850">
    <property type="entry name" value="RING/U-box"/>
    <property type="match status" value="1"/>
</dbReference>
<evidence type="ECO:0000313" key="9">
    <source>
        <dbReference type="EMBL" id="ORX60820.1"/>
    </source>
</evidence>
<evidence type="ECO:0000256" key="3">
    <source>
        <dbReference type="ARBA" id="ARBA00022833"/>
    </source>
</evidence>
<keyword evidence="10" id="KW-1185">Reference proteome</keyword>
<keyword evidence="3" id="KW-0862">Zinc</keyword>
<evidence type="ECO:0000259" key="8">
    <source>
        <dbReference type="PROSITE" id="PS50271"/>
    </source>
</evidence>
<feature type="region of interest" description="Disordered" evidence="6">
    <location>
        <begin position="75"/>
        <end position="123"/>
    </location>
</feature>
<comment type="caution">
    <text evidence="9">The sequence shown here is derived from an EMBL/GenBank/DDBJ whole genome shotgun (WGS) entry which is preliminary data.</text>
</comment>
<feature type="domain" description="RING-type" evidence="7">
    <location>
        <begin position="473"/>
        <end position="513"/>
    </location>
</feature>
<dbReference type="Pfam" id="PF13639">
    <property type="entry name" value="zf-RING_2"/>
    <property type="match status" value="1"/>
</dbReference>
<dbReference type="GO" id="GO:0007265">
    <property type="term" value="P:Ras protein signal transduction"/>
    <property type="evidence" value="ECO:0007669"/>
    <property type="project" value="TreeGrafter"/>
</dbReference>
<dbReference type="STRING" id="1754191.A0A1Y1VNG1"/>
<reference evidence="9 10" key="1">
    <citation type="submission" date="2016-08" db="EMBL/GenBank/DDBJ databases">
        <title>Genomes of anaerobic fungi encode conserved fungal cellulosomes for biomass hydrolysis.</title>
        <authorList>
            <consortium name="DOE Joint Genome Institute"/>
            <person name="Haitjema C.H."/>
            <person name="Gilmore S.P."/>
            <person name="Henske J.K."/>
            <person name="Solomon K.V."/>
            <person name="De Groot R."/>
            <person name="Kuo A."/>
            <person name="Mondo S.J."/>
            <person name="Salamov A.A."/>
            <person name="Labutti K."/>
            <person name="Zhao Z."/>
            <person name="Chiniquy J."/>
            <person name="Barry K."/>
            <person name="Brewer H.M."/>
            <person name="Purvine S.O."/>
            <person name="Wright A.T."/>
            <person name="Boxma B."/>
            <person name="Van Alen T."/>
            <person name="Hackstein J.H."/>
            <person name="Baker S.E."/>
            <person name="Grigoriev I.V."/>
            <person name="O'Malley M.A."/>
        </authorList>
    </citation>
    <scope>NUCLEOTIDE SEQUENCE [LARGE SCALE GENOMIC DNA]</scope>
    <source>
        <strain evidence="10">finn</strain>
    </source>
</reference>
<feature type="compositionally biased region" description="Polar residues" evidence="6">
    <location>
        <begin position="407"/>
        <end position="421"/>
    </location>
</feature>
<dbReference type="PROSITE" id="PS50271">
    <property type="entry name" value="ZF_UBP"/>
    <property type="match status" value="1"/>
</dbReference>
<evidence type="ECO:0000256" key="5">
    <source>
        <dbReference type="SAM" id="Coils"/>
    </source>
</evidence>
<feature type="region of interest" description="Disordered" evidence="6">
    <location>
        <begin position="803"/>
        <end position="828"/>
    </location>
</feature>
<protein>
    <recommendedName>
        <fullName evidence="11">Zf-UBP-domain-containing protein</fullName>
    </recommendedName>
</protein>
<dbReference type="SMART" id="SM00290">
    <property type="entry name" value="ZnF_UBP"/>
    <property type="match status" value="1"/>
</dbReference>
<dbReference type="EMBL" id="MCFH01000001">
    <property type="protein sequence ID" value="ORX60820.1"/>
    <property type="molecule type" value="Genomic_DNA"/>
</dbReference>
<dbReference type="AlphaFoldDB" id="A0A1Y1VNG1"/>
<evidence type="ECO:0000256" key="2">
    <source>
        <dbReference type="ARBA" id="ARBA00022771"/>
    </source>
</evidence>
<dbReference type="CDD" id="cd16457">
    <property type="entry name" value="RING-H2_BRAP2"/>
    <property type="match status" value="1"/>
</dbReference>
<reference evidence="9 10" key="2">
    <citation type="submission" date="2016-08" db="EMBL/GenBank/DDBJ databases">
        <title>Pervasive Adenine N6-methylation of Active Genes in Fungi.</title>
        <authorList>
            <consortium name="DOE Joint Genome Institute"/>
            <person name="Mondo S.J."/>
            <person name="Dannebaum R.O."/>
            <person name="Kuo R.C."/>
            <person name="Labutti K."/>
            <person name="Haridas S."/>
            <person name="Kuo A."/>
            <person name="Salamov A."/>
            <person name="Ahrendt S.R."/>
            <person name="Lipzen A."/>
            <person name="Sullivan W."/>
            <person name="Andreopoulos W.B."/>
            <person name="Clum A."/>
            <person name="Lindquist E."/>
            <person name="Daum C."/>
            <person name="Ramamoorthy G.K."/>
            <person name="Gryganskyi A."/>
            <person name="Culley D."/>
            <person name="Magnuson J.K."/>
            <person name="James T.Y."/>
            <person name="O'Malley M.A."/>
            <person name="Stajich J.E."/>
            <person name="Spatafora J.W."/>
            <person name="Visel A."/>
            <person name="Grigoriev I.V."/>
        </authorList>
    </citation>
    <scope>NUCLEOTIDE SEQUENCE [LARGE SCALE GENOMIC DNA]</scope>
    <source>
        <strain evidence="10">finn</strain>
    </source>
</reference>
<feature type="compositionally biased region" description="Low complexity" evidence="6">
    <location>
        <begin position="393"/>
        <end position="403"/>
    </location>
</feature>
<dbReference type="Pfam" id="PF02148">
    <property type="entry name" value="zf-UBP"/>
    <property type="match status" value="1"/>
</dbReference>